<dbReference type="NCBIfam" id="NF003312">
    <property type="entry name" value="PRK04313.1"/>
    <property type="match status" value="1"/>
</dbReference>
<dbReference type="PROSITE" id="PS50889">
    <property type="entry name" value="S4"/>
    <property type="match status" value="1"/>
</dbReference>
<dbReference type="InterPro" id="IPR000876">
    <property type="entry name" value="Ribosomal_eS4"/>
</dbReference>
<protein>
    <recommendedName>
        <fullName evidence="6">Small ribosomal subunit protein eS4</fullName>
    </recommendedName>
    <alternativeName>
        <fullName evidence="7">30S ribosomal protein S4e</fullName>
    </alternativeName>
</protein>
<gene>
    <name evidence="11" type="ORF">J4215_05900</name>
</gene>
<dbReference type="Proteomes" id="UP000675968">
    <property type="component" value="Unassembled WGS sequence"/>
</dbReference>
<evidence type="ECO:0000256" key="8">
    <source>
        <dbReference type="PROSITE-ProRule" id="PRU00182"/>
    </source>
</evidence>
<dbReference type="InterPro" id="IPR013843">
    <property type="entry name" value="Ribosomal_eS4_N"/>
</dbReference>
<dbReference type="CDD" id="cd06087">
    <property type="entry name" value="KOW_RPS4"/>
    <property type="match status" value="1"/>
</dbReference>
<reference evidence="11" key="1">
    <citation type="submission" date="2021-03" db="EMBL/GenBank/DDBJ databases">
        <authorList>
            <person name="Jaffe A."/>
        </authorList>
    </citation>
    <scope>NUCLEOTIDE SEQUENCE</scope>
    <source>
        <strain evidence="11">RIFCSPLOWO2_01_FULL_AR10_48_17</strain>
    </source>
</reference>
<evidence type="ECO:0000256" key="5">
    <source>
        <dbReference type="ARBA" id="ARBA00023274"/>
    </source>
</evidence>
<evidence type="ECO:0000256" key="4">
    <source>
        <dbReference type="ARBA" id="ARBA00022980"/>
    </source>
</evidence>
<evidence type="ECO:0000313" key="12">
    <source>
        <dbReference type="Proteomes" id="UP000675968"/>
    </source>
</evidence>
<keyword evidence="5" id="KW-0687">Ribonucleoprotein</keyword>
<dbReference type="EMBL" id="JAGVWC010000012">
    <property type="protein sequence ID" value="MBS3062089.1"/>
    <property type="molecule type" value="Genomic_DNA"/>
</dbReference>
<name>A0A8T4L964_9ARCH</name>
<accession>A0A8T4L964</accession>
<keyword evidence="3 8" id="KW-0694">RNA-binding</keyword>
<organism evidence="11 12">
    <name type="scientific">Candidatus Iainarchaeum sp</name>
    <dbReference type="NCBI Taxonomy" id="3101447"/>
    <lineage>
        <taxon>Archaea</taxon>
        <taxon>Candidatus Iainarchaeota</taxon>
        <taxon>Candidatus Iainarchaeia</taxon>
        <taxon>Candidatus Iainarchaeales</taxon>
        <taxon>Candidatus Iainarchaeaceae</taxon>
        <taxon>Candidatus Iainarchaeum</taxon>
    </lineage>
</organism>
<dbReference type="AlphaFoldDB" id="A0A8T4L964"/>
<comment type="similarity">
    <text evidence="1">Belongs to the eukaryotic ribosomal protein eS4 family.</text>
</comment>
<evidence type="ECO:0000256" key="7">
    <source>
        <dbReference type="ARBA" id="ARBA00035388"/>
    </source>
</evidence>
<dbReference type="InterPro" id="IPR038237">
    <property type="entry name" value="Ribosomal_eS4_central_sf"/>
</dbReference>
<dbReference type="InterPro" id="IPR041982">
    <property type="entry name" value="Ribosomal_eS4_KOW"/>
</dbReference>
<feature type="domain" description="Small ribosomal subunit protein eS4 N-terminal" evidence="10">
    <location>
        <begin position="4"/>
        <end position="39"/>
    </location>
</feature>
<dbReference type="InterPro" id="IPR014722">
    <property type="entry name" value="Rib_uL2_dom2"/>
</dbReference>
<dbReference type="GO" id="GO:0019843">
    <property type="term" value="F:rRNA binding"/>
    <property type="evidence" value="ECO:0007669"/>
    <property type="project" value="UniProtKB-KW"/>
</dbReference>
<dbReference type="PANTHER" id="PTHR11581:SF0">
    <property type="entry name" value="SMALL RIBOSOMAL SUBUNIT PROTEIN ES4"/>
    <property type="match status" value="1"/>
</dbReference>
<dbReference type="GO" id="GO:0003735">
    <property type="term" value="F:structural constituent of ribosome"/>
    <property type="evidence" value="ECO:0007669"/>
    <property type="project" value="InterPro"/>
</dbReference>
<dbReference type="GO" id="GO:0006412">
    <property type="term" value="P:translation"/>
    <property type="evidence" value="ECO:0007669"/>
    <property type="project" value="InterPro"/>
</dbReference>
<dbReference type="InterPro" id="IPR036986">
    <property type="entry name" value="S4_RNA-bd_sf"/>
</dbReference>
<sequence length="240" mass="26418">MSSKGGRTTSKRLALPRVRTVIKKARTWAIRPSPGSHSQETAVPLGSVLRDVLGVTTNALETRRVLSTGTVFVNSKKRKERKFAVGLFDVVYLETAKKYYRMVLNGRGRLVPLEITKDDGKFSVEKVTKKVLSKGHLFQLTTNAGSTFMQKDGKVPVGASLKVDLEHRKIVDTFEMKEGHLAYIVGGTHRGSVATIENISPSTMQKESLVSLKGDSEFQTITENVFVIGNKKAAIAVEKE</sequence>
<dbReference type="Gene3D" id="2.40.50.740">
    <property type="match status" value="1"/>
</dbReference>
<evidence type="ECO:0000313" key="11">
    <source>
        <dbReference type="EMBL" id="MBS3062089.1"/>
    </source>
</evidence>
<evidence type="ECO:0000256" key="3">
    <source>
        <dbReference type="ARBA" id="ARBA00022884"/>
    </source>
</evidence>
<keyword evidence="4 11" id="KW-0689">Ribosomal protein</keyword>
<feature type="domain" description="Small ribosomal subunit protein eS4 central region" evidence="9">
    <location>
        <begin position="97"/>
        <end position="170"/>
    </location>
</feature>
<evidence type="ECO:0000256" key="2">
    <source>
        <dbReference type="ARBA" id="ARBA00022730"/>
    </source>
</evidence>
<keyword evidence="2" id="KW-0699">rRNA-binding</keyword>
<evidence type="ECO:0000256" key="6">
    <source>
        <dbReference type="ARBA" id="ARBA00035272"/>
    </source>
</evidence>
<dbReference type="InterPro" id="IPR013845">
    <property type="entry name" value="Ribosomal_eS4_central_region"/>
</dbReference>
<dbReference type="Gene3D" id="3.10.290.10">
    <property type="entry name" value="RNA-binding S4 domain"/>
    <property type="match status" value="1"/>
</dbReference>
<dbReference type="Pfam" id="PF00900">
    <property type="entry name" value="Ribosomal_S4e"/>
    <property type="match status" value="1"/>
</dbReference>
<dbReference type="Gene3D" id="2.30.30.30">
    <property type="match status" value="1"/>
</dbReference>
<evidence type="ECO:0000259" key="10">
    <source>
        <dbReference type="Pfam" id="PF08071"/>
    </source>
</evidence>
<comment type="caution">
    <text evidence="11">The sequence shown here is derived from an EMBL/GenBank/DDBJ whole genome shotgun (WGS) entry which is preliminary data.</text>
</comment>
<dbReference type="PANTHER" id="PTHR11581">
    <property type="entry name" value="30S/40S RIBOSOMAL PROTEIN S4"/>
    <property type="match status" value="1"/>
</dbReference>
<evidence type="ECO:0000259" key="9">
    <source>
        <dbReference type="Pfam" id="PF00900"/>
    </source>
</evidence>
<dbReference type="Pfam" id="PF08071">
    <property type="entry name" value="RS4NT"/>
    <property type="match status" value="1"/>
</dbReference>
<dbReference type="GO" id="GO:0022627">
    <property type="term" value="C:cytosolic small ribosomal subunit"/>
    <property type="evidence" value="ECO:0007669"/>
    <property type="project" value="TreeGrafter"/>
</dbReference>
<evidence type="ECO:0000256" key="1">
    <source>
        <dbReference type="ARBA" id="ARBA00007500"/>
    </source>
</evidence>
<proteinExistence type="inferred from homology"/>
<reference evidence="11" key="2">
    <citation type="submission" date="2021-05" db="EMBL/GenBank/DDBJ databases">
        <title>Protein family content uncovers lineage relationships and bacterial pathway maintenance mechanisms in DPANN archaea.</title>
        <authorList>
            <person name="Castelle C.J."/>
            <person name="Meheust R."/>
            <person name="Jaffe A.L."/>
            <person name="Seitz K."/>
            <person name="Gong X."/>
            <person name="Baker B.J."/>
            <person name="Banfield J.F."/>
        </authorList>
    </citation>
    <scope>NUCLEOTIDE SEQUENCE</scope>
    <source>
        <strain evidence="11">RIFCSPLOWO2_01_FULL_AR10_48_17</strain>
    </source>
</reference>